<dbReference type="EMBL" id="CM000914">
    <property type="protein sequence ID" value="EFG03757.2"/>
    <property type="molecule type" value="Genomic_DNA"/>
</dbReference>
<dbReference type="AlphaFoldDB" id="D5SIL4"/>
<keyword evidence="2" id="KW-0812">Transmembrane</keyword>
<organism evidence="3 4">
    <name type="scientific">Streptomyces clavuligerus</name>
    <dbReference type="NCBI Taxonomy" id="1901"/>
    <lineage>
        <taxon>Bacteria</taxon>
        <taxon>Bacillati</taxon>
        <taxon>Actinomycetota</taxon>
        <taxon>Actinomycetes</taxon>
        <taxon>Kitasatosporales</taxon>
        <taxon>Streptomycetaceae</taxon>
        <taxon>Streptomyces</taxon>
    </lineage>
</organism>
<evidence type="ECO:0000256" key="2">
    <source>
        <dbReference type="SAM" id="Phobius"/>
    </source>
</evidence>
<keyword evidence="4" id="KW-1185">Reference proteome</keyword>
<accession>D5SIL4</accession>
<dbReference type="Proteomes" id="UP000002357">
    <property type="component" value="Plasmid pSCL4"/>
</dbReference>
<keyword evidence="2" id="KW-1133">Transmembrane helix</keyword>
<feature type="transmembrane region" description="Helical" evidence="2">
    <location>
        <begin position="25"/>
        <end position="42"/>
    </location>
</feature>
<keyword evidence="2" id="KW-0472">Membrane</keyword>
<name>D5SIL4_STRCL</name>
<keyword evidence="3" id="KW-0614">Plasmid</keyword>
<reference evidence="3 4" key="1">
    <citation type="journal article" date="2010" name="Genome Biol. Evol.">
        <title>The sequence of a 1.8-mb bacterial linear plasmid reveals a rich evolutionary reservoir of secondary metabolic pathways.</title>
        <authorList>
            <person name="Medema M.H."/>
            <person name="Trefzer A."/>
            <person name="Kovalchuk A."/>
            <person name="van den Berg M."/>
            <person name="Mueller U."/>
            <person name="Heijne W."/>
            <person name="Wu L."/>
            <person name="Alam M.T."/>
            <person name="Ronning C.M."/>
            <person name="Nierman W.C."/>
            <person name="Bovenberg R.A.L."/>
            <person name="Breitling R."/>
            <person name="Takano E."/>
        </authorList>
    </citation>
    <scope>NUCLEOTIDE SEQUENCE [LARGE SCALE GENOMIC DNA]</scope>
    <source>
        <strain evidence="4">ATCC 27064 / DSM 738 / JCM 4710 / NBRC 13307 / NCIMB 12785 / NRRL 3585 / VKM Ac-602</strain>
        <plasmid evidence="3">pSCL4</plasmid>
    </source>
</reference>
<protein>
    <submittedName>
        <fullName evidence="3">Secreted protein</fullName>
    </submittedName>
</protein>
<sequence length="117" mass="12434">MTGVLSGDASWNTLRMPTWMTPRRLGTAAALYAVFIGGWYLGQPLPQVGCNPSGPATASESPVEVGEPGDVSGDISRVYRNVEGVVTMQVFSSAAIAPCAPETPRPRLVAWLTGDWR</sequence>
<gene>
    <name evidence="3" type="ORF">SCLAV_p0266</name>
</gene>
<feature type="region of interest" description="Disordered" evidence="1">
    <location>
        <begin position="50"/>
        <end position="70"/>
    </location>
</feature>
<geneLocation type="plasmid" evidence="3 4">
    <name>pSCL4</name>
</geneLocation>
<dbReference type="eggNOG" id="ENOG5031WX8">
    <property type="taxonomic scope" value="Bacteria"/>
</dbReference>
<evidence type="ECO:0000313" key="4">
    <source>
        <dbReference type="Proteomes" id="UP000002357"/>
    </source>
</evidence>
<evidence type="ECO:0000313" key="3">
    <source>
        <dbReference type="EMBL" id="EFG03757.2"/>
    </source>
</evidence>
<proteinExistence type="predicted"/>
<evidence type="ECO:0000256" key="1">
    <source>
        <dbReference type="SAM" id="MobiDB-lite"/>
    </source>
</evidence>